<dbReference type="Proteomes" id="UP000696485">
    <property type="component" value="Unassembled WGS sequence"/>
</dbReference>
<evidence type="ECO:0008006" key="4">
    <source>
        <dbReference type="Google" id="ProtNLM"/>
    </source>
</evidence>
<proteinExistence type="predicted"/>
<dbReference type="AlphaFoldDB" id="A0A9P5VHJ1"/>
<evidence type="ECO:0000313" key="2">
    <source>
        <dbReference type="EMBL" id="KAF9324368.1"/>
    </source>
</evidence>
<sequence length="276" mass="31191">MAVLYAVDMPFPGYGHDAPSFHWKYDAMIDSLIRNNPPSSRRSKVAEDDEPANSGPMIGHRCLSRAQRKDIKKVHVPQGIVMRYEGELVGFLDQLSLSTSTSSTHSDASDESETAQEDEDEENDNEDDVSEPELISPSDSTDGDDQVDAKSNWIFVQKPKELSGTPSERVTSANLKKDVEVEQDRPQVYLRWDIPDQFLRFVAHALCSFYGLVSFSKTALDGKRWVYICHPTHLESIGPLSRQKTLEHVQDLPMQELEQLWGKIDAKKVDNCLRPD</sequence>
<keyword evidence="3" id="KW-1185">Reference proteome</keyword>
<reference evidence="2" key="1">
    <citation type="journal article" date="2020" name="Fungal Divers.">
        <title>Resolving the Mortierellaceae phylogeny through synthesis of multi-gene phylogenetics and phylogenomics.</title>
        <authorList>
            <person name="Vandepol N."/>
            <person name="Liber J."/>
            <person name="Desiro A."/>
            <person name="Na H."/>
            <person name="Kennedy M."/>
            <person name="Barry K."/>
            <person name="Grigoriev I.V."/>
            <person name="Miller A.N."/>
            <person name="O'Donnell K."/>
            <person name="Stajich J.E."/>
            <person name="Bonito G."/>
        </authorList>
    </citation>
    <scope>NUCLEOTIDE SEQUENCE</scope>
    <source>
        <strain evidence="2">NVP1</strain>
    </source>
</reference>
<accession>A0A9P5VHJ1</accession>
<feature type="region of interest" description="Disordered" evidence="1">
    <location>
        <begin position="34"/>
        <end position="61"/>
    </location>
</feature>
<gene>
    <name evidence="2" type="ORF">BG006_000623</name>
</gene>
<dbReference type="EMBL" id="JAAAUY010001100">
    <property type="protein sequence ID" value="KAF9324368.1"/>
    <property type="molecule type" value="Genomic_DNA"/>
</dbReference>
<feature type="region of interest" description="Disordered" evidence="1">
    <location>
        <begin position="99"/>
        <end position="147"/>
    </location>
</feature>
<name>A0A9P5VHJ1_9FUNG</name>
<protein>
    <recommendedName>
        <fullName evidence="4">R3H domain-containing protein</fullName>
    </recommendedName>
</protein>
<feature type="non-terminal residue" evidence="2">
    <location>
        <position position="1"/>
    </location>
</feature>
<evidence type="ECO:0000313" key="3">
    <source>
        <dbReference type="Proteomes" id="UP000696485"/>
    </source>
</evidence>
<feature type="compositionally biased region" description="Acidic residues" evidence="1">
    <location>
        <begin position="109"/>
        <end position="131"/>
    </location>
</feature>
<comment type="caution">
    <text evidence="2">The sequence shown here is derived from an EMBL/GenBank/DDBJ whole genome shotgun (WGS) entry which is preliminary data.</text>
</comment>
<evidence type="ECO:0000256" key="1">
    <source>
        <dbReference type="SAM" id="MobiDB-lite"/>
    </source>
</evidence>
<organism evidence="2 3">
    <name type="scientific">Podila minutissima</name>
    <dbReference type="NCBI Taxonomy" id="64525"/>
    <lineage>
        <taxon>Eukaryota</taxon>
        <taxon>Fungi</taxon>
        <taxon>Fungi incertae sedis</taxon>
        <taxon>Mucoromycota</taxon>
        <taxon>Mortierellomycotina</taxon>
        <taxon>Mortierellomycetes</taxon>
        <taxon>Mortierellales</taxon>
        <taxon>Mortierellaceae</taxon>
        <taxon>Podila</taxon>
    </lineage>
</organism>